<evidence type="ECO:0000256" key="5">
    <source>
        <dbReference type="ARBA" id="ARBA00023136"/>
    </source>
</evidence>
<evidence type="ECO:0000256" key="3">
    <source>
        <dbReference type="ARBA" id="ARBA00022692"/>
    </source>
</evidence>
<comment type="subcellular location">
    <subcellularLocation>
        <location evidence="1">Membrane</location>
        <topology evidence="1">Multi-pass membrane protein</topology>
    </subcellularLocation>
</comment>
<protein>
    <submittedName>
        <fullName evidence="7">Protein required for ethanol metabolism</fullName>
    </submittedName>
</protein>
<organism evidence="7 8">
    <name type="scientific">Rhizopus stolonifer</name>
    <name type="common">Rhizopus nigricans</name>
    <dbReference type="NCBI Taxonomy" id="4846"/>
    <lineage>
        <taxon>Eukaryota</taxon>
        <taxon>Fungi</taxon>
        <taxon>Fungi incertae sedis</taxon>
        <taxon>Mucoromycota</taxon>
        <taxon>Mucoromycotina</taxon>
        <taxon>Mucoromycetes</taxon>
        <taxon>Mucorales</taxon>
        <taxon>Mucorineae</taxon>
        <taxon>Rhizopodaceae</taxon>
        <taxon>Rhizopus</taxon>
    </lineage>
</organism>
<dbReference type="OrthoDB" id="430207at2759"/>
<dbReference type="PANTHER" id="PTHR11266:SF17">
    <property type="entry name" value="PROTEIN MPV17"/>
    <property type="match status" value="1"/>
</dbReference>
<dbReference type="InterPro" id="IPR007248">
    <property type="entry name" value="Mpv17_PMP22"/>
</dbReference>
<feature type="transmembrane region" description="Helical" evidence="6">
    <location>
        <begin position="48"/>
        <end position="68"/>
    </location>
</feature>
<dbReference type="Proteomes" id="UP000253551">
    <property type="component" value="Unassembled WGS sequence"/>
</dbReference>
<proteinExistence type="inferred from homology"/>
<evidence type="ECO:0000256" key="6">
    <source>
        <dbReference type="RuleBase" id="RU363053"/>
    </source>
</evidence>
<evidence type="ECO:0000313" key="7">
    <source>
        <dbReference type="EMBL" id="RCI03004.1"/>
    </source>
</evidence>
<comment type="similarity">
    <text evidence="2 6">Belongs to the peroxisomal membrane protein PXMP2/4 family.</text>
</comment>
<dbReference type="EMBL" id="PJQM01001179">
    <property type="protein sequence ID" value="RCI03004.1"/>
    <property type="molecule type" value="Genomic_DNA"/>
</dbReference>
<keyword evidence="4 6" id="KW-1133">Transmembrane helix</keyword>
<name>A0A367KL88_RHIST</name>
<dbReference type="AlphaFoldDB" id="A0A367KL88"/>
<dbReference type="PANTHER" id="PTHR11266">
    <property type="entry name" value="PEROXISOMAL MEMBRANE PROTEIN 2, PXMP2 MPV17"/>
    <property type="match status" value="1"/>
</dbReference>
<evidence type="ECO:0000256" key="1">
    <source>
        <dbReference type="ARBA" id="ARBA00004141"/>
    </source>
</evidence>
<dbReference type="GO" id="GO:0005739">
    <property type="term" value="C:mitochondrion"/>
    <property type="evidence" value="ECO:0007669"/>
    <property type="project" value="TreeGrafter"/>
</dbReference>
<reference evidence="7 8" key="1">
    <citation type="journal article" date="2018" name="G3 (Bethesda)">
        <title>Phylogenetic and Phylogenomic Definition of Rhizopus Species.</title>
        <authorList>
            <person name="Gryganskyi A.P."/>
            <person name="Golan J."/>
            <person name="Dolatabadi S."/>
            <person name="Mondo S."/>
            <person name="Robb S."/>
            <person name="Idnurm A."/>
            <person name="Muszewska A."/>
            <person name="Steczkiewicz K."/>
            <person name="Masonjones S."/>
            <person name="Liao H.L."/>
            <person name="Gajdeczka M.T."/>
            <person name="Anike F."/>
            <person name="Vuek A."/>
            <person name="Anishchenko I.M."/>
            <person name="Voigt K."/>
            <person name="de Hoog G.S."/>
            <person name="Smith M.E."/>
            <person name="Heitman J."/>
            <person name="Vilgalys R."/>
            <person name="Stajich J.E."/>
        </authorList>
    </citation>
    <scope>NUCLEOTIDE SEQUENCE [LARGE SCALE GENOMIC DNA]</scope>
    <source>
        <strain evidence="7 8">LSU 92-RS-03</strain>
    </source>
</reference>
<accession>A0A367KL88</accession>
<dbReference type="STRING" id="4846.A0A367KL88"/>
<evidence type="ECO:0000313" key="8">
    <source>
        <dbReference type="Proteomes" id="UP000253551"/>
    </source>
</evidence>
<keyword evidence="5 6" id="KW-0472">Membrane</keyword>
<keyword evidence="3 6" id="KW-0812">Transmembrane</keyword>
<dbReference type="GO" id="GO:0016020">
    <property type="term" value="C:membrane"/>
    <property type="evidence" value="ECO:0007669"/>
    <property type="project" value="UniProtKB-SubCell"/>
</dbReference>
<evidence type="ECO:0000256" key="2">
    <source>
        <dbReference type="ARBA" id="ARBA00006824"/>
    </source>
</evidence>
<evidence type="ECO:0000256" key="4">
    <source>
        <dbReference type="ARBA" id="ARBA00022989"/>
    </source>
</evidence>
<gene>
    <name evidence="7" type="primary">SYM1_1</name>
    <name evidence="7" type="ORF">CU098_002087</name>
</gene>
<feature type="transmembrane region" description="Helical" evidence="6">
    <location>
        <begin position="89"/>
        <end position="110"/>
    </location>
</feature>
<dbReference type="Pfam" id="PF04117">
    <property type="entry name" value="Mpv17_PMP22"/>
    <property type="match status" value="1"/>
</dbReference>
<sequence length="176" mass="19802">MFGLYHKVLTKRPILVQSLSTAVLFGAGDVIAQQLVEKQGWENHDMKRTLRMTAFGGVFAGPVLSQWYRFIDRKVTIKSPAQGLFVKVALDQFCFAPFFIAAFFTGQGLFEGKSIRDIKDKLASGYTTALVGNYKIWPAVQIVNFYFTPLNYRLMVTNVVALGWNAYLSTVNQKSN</sequence>
<comment type="caution">
    <text evidence="7">The sequence shown here is derived from an EMBL/GenBank/DDBJ whole genome shotgun (WGS) entry which is preliminary data.</text>
</comment>
<keyword evidence="8" id="KW-1185">Reference proteome</keyword>